<comment type="caution">
    <text evidence="1">The sequence shown here is derived from an EMBL/GenBank/DDBJ whole genome shotgun (WGS) entry which is preliminary data.</text>
</comment>
<organism evidence="1 2">
    <name type="scientific">Corynebacterium freneyi DNF00450</name>
    <dbReference type="NCBI Taxonomy" id="1287475"/>
    <lineage>
        <taxon>Bacteria</taxon>
        <taxon>Bacillati</taxon>
        <taxon>Actinomycetota</taxon>
        <taxon>Actinomycetes</taxon>
        <taxon>Mycobacteriales</taxon>
        <taxon>Corynebacteriaceae</taxon>
        <taxon>Corynebacterium</taxon>
    </lineage>
</organism>
<evidence type="ECO:0000313" key="2">
    <source>
        <dbReference type="Proteomes" id="UP000029548"/>
    </source>
</evidence>
<gene>
    <name evidence="1" type="ORF">HMPREF1650_04160</name>
</gene>
<dbReference type="AlphaFoldDB" id="A0A095Y4L9"/>
<evidence type="ECO:0008006" key="3">
    <source>
        <dbReference type="Google" id="ProtNLM"/>
    </source>
</evidence>
<evidence type="ECO:0000313" key="1">
    <source>
        <dbReference type="EMBL" id="KGF17365.1"/>
    </source>
</evidence>
<protein>
    <recommendedName>
        <fullName evidence="3">Head-to-tail stopper</fullName>
    </recommendedName>
</protein>
<dbReference type="Proteomes" id="UP000029548">
    <property type="component" value="Unassembled WGS sequence"/>
</dbReference>
<proteinExistence type="predicted"/>
<reference evidence="1 2" key="1">
    <citation type="submission" date="2014-07" db="EMBL/GenBank/DDBJ databases">
        <authorList>
            <person name="McCorrison J."/>
            <person name="Sanka R."/>
            <person name="Torralba M."/>
            <person name="Gillis M."/>
            <person name="Haft D.H."/>
            <person name="Methe B."/>
            <person name="Sutton G."/>
            <person name="Nelson K.E."/>
        </authorList>
    </citation>
    <scope>NUCLEOTIDE SEQUENCE [LARGE SCALE GENOMIC DNA]</scope>
    <source>
        <strain evidence="1 2">DNF00450</strain>
    </source>
</reference>
<dbReference type="EMBL" id="JRNE01000040">
    <property type="protein sequence ID" value="KGF17365.1"/>
    <property type="molecule type" value="Genomic_DNA"/>
</dbReference>
<dbReference type="RefSeq" id="WP_035121180.1">
    <property type="nucleotide sequence ID" value="NZ_JRNE01000040.1"/>
</dbReference>
<name>A0A095Y4L9_9CORY</name>
<sequence length="113" mass="12251">MAFIPMPFEVQLLRPDIVGTDELGNDVTRKQPPVAVPAAGWSEPSDQAKQTFDAPEHVTYALDLLAEAGRITVGDSVRVDGVTYRAVGRANYDHGPFRFEPGIDVIKLGRSTG</sequence>
<accession>A0A095Y4L9</accession>